<dbReference type="PATRIC" id="fig|1515334.3.peg.2209"/>
<evidence type="ECO:0000313" key="1">
    <source>
        <dbReference type="EMBL" id="KHQ53163.1"/>
    </source>
</evidence>
<organism evidence="1 2">
    <name type="scientific">Mameliella alba</name>
    <dbReference type="NCBI Taxonomy" id="561184"/>
    <lineage>
        <taxon>Bacteria</taxon>
        <taxon>Pseudomonadati</taxon>
        <taxon>Pseudomonadota</taxon>
        <taxon>Alphaproteobacteria</taxon>
        <taxon>Rhodobacterales</taxon>
        <taxon>Roseobacteraceae</taxon>
        <taxon>Mameliella</taxon>
    </lineage>
</organism>
<protein>
    <recommendedName>
        <fullName evidence="3">Ferredoxin</fullName>
    </recommendedName>
</protein>
<dbReference type="Proteomes" id="UP000030960">
    <property type="component" value="Unassembled WGS sequence"/>
</dbReference>
<name>A0A0B3S2I4_9RHOB</name>
<proteinExistence type="predicted"/>
<evidence type="ECO:0008006" key="3">
    <source>
        <dbReference type="Google" id="ProtNLM"/>
    </source>
</evidence>
<dbReference type="OrthoDB" id="8279740at2"/>
<dbReference type="RefSeq" id="WP_043140949.1">
    <property type="nucleotide sequence ID" value="NZ_JSUQ01000008.1"/>
</dbReference>
<sequence>MTPRDLQDADIAAARAGLRLRGALHPDSEDGAPEGTGTLLLLGPDEPHFWPLFTAAPEYLDGAPDPLDRWSKRVLSAVAEDWGGTAIFPSDGPPYAPFLSWALGTGRAWSSPVGMLVHDAAGLFISYRGAIALPVRLPLTPTGTQPCGTCPRPCETACPVGALGPGQTYDVARCKAHMLTPEGMTCRNEGCLVRRACPVSDGFSRRAAQSAFHMRAFLGADAP</sequence>
<evidence type="ECO:0000313" key="2">
    <source>
        <dbReference type="Proteomes" id="UP000030960"/>
    </source>
</evidence>
<gene>
    <name evidence="1" type="ORF">OA50_02189</name>
</gene>
<dbReference type="STRING" id="561184.SAMN05216376_10627"/>
<accession>A0A0B3S2I4</accession>
<comment type="caution">
    <text evidence="1">The sequence shown here is derived from an EMBL/GenBank/DDBJ whole genome shotgun (WGS) entry which is preliminary data.</text>
</comment>
<dbReference type="AlphaFoldDB" id="A0A0B3S2I4"/>
<reference evidence="1 2" key="1">
    <citation type="submission" date="2014-10" db="EMBL/GenBank/DDBJ databases">
        <title>Genome sequence of Ponticoccus sp. strain UMTAT08 isolated from clonal culture of toxic dinoflagellate Alexandrium tamiyavanichii.</title>
        <authorList>
            <person name="Gan H.Y."/>
            <person name="Muhd D.-D."/>
            <person name="Mohd Noor M.E."/>
            <person name="Yeong Y.S."/>
            <person name="Usup G."/>
        </authorList>
    </citation>
    <scope>NUCLEOTIDE SEQUENCE [LARGE SCALE GENOMIC DNA]</scope>
    <source>
        <strain evidence="1 2">UMTAT08</strain>
    </source>
</reference>
<keyword evidence="2" id="KW-1185">Reference proteome</keyword>
<dbReference type="EMBL" id="JSUQ01000008">
    <property type="protein sequence ID" value="KHQ53163.1"/>
    <property type="molecule type" value="Genomic_DNA"/>
</dbReference>